<organism evidence="2">
    <name type="scientific">Auxenochlorella protothecoides</name>
    <name type="common">Green microalga</name>
    <name type="synonym">Chlorella protothecoides</name>
    <dbReference type="NCBI Taxonomy" id="3075"/>
    <lineage>
        <taxon>Eukaryota</taxon>
        <taxon>Viridiplantae</taxon>
        <taxon>Chlorophyta</taxon>
        <taxon>core chlorophytes</taxon>
        <taxon>Trebouxiophyceae</taxon>
        <taxon>Chlorellales</taxon>
        <taxon>Chlorellaceae</taxon>
        <taxon>Auxenochlorella</taxon>
    </lineage>
</organism>
<evidence type="ECO:0000313" key="2">
    <source>
        <dbReference type="EMBL" id="JAT73690.1"/>
    </source>
</evidence>
<reference evidence="2" key="1">
    <citation type="submission" date="2015-08" db="EMBL/GenBank/DDBJ databases">
        <authorList>
            <person name="Babu N.S."/>
            <person name="Beckwith C.J."/>
            <person name="Beseler K.G."/>
            <person name="Brison A."/>
            <person name="Carone J.V."/>
            <person name="Caskin T.P."/>
            <person name="Diamond M."/>
            <person name="Durham M.E."/>
            <person name="Foxe J.M."/>
            <person name="Go M."/>
            <person name="Henderson B.A."/>
            <person name="Jones I.B."/>
            <person name="McGettigan J.A."/>
            <person name="Micheletti S.J."/>
            <person name="Nasrallah M.E."/>
            <person name="Ortiz D."/>
            <person name="Piller C.R."/>
            <person name="Privatt S.R."/>
            <person name="Schneider S.L."/>
            <person name="Sharp S."/>
            <person name="Smith T.C."/>
            <person name="Stanton J.D."/>
            <person name="Ullery H.E."/>
            <person name="Wilson R.J."/>
            <person name="Serrano M.G."/>
            <person name="Buck G."/>
            <person name="Lee V."/>
            <person name="Wang Y."/>
            <person name="Carvalho R."/>
            <person name="Voegtly L."/>
            <person name="Shi R."/>
            <person name="Duckworth R."/>
            <person name="Johnson A."/>
            <person name="Loviza R."/>
            <person name="Walstead R."/>
            <person name="Shah Z."/>
            <person name="Kiflezghi M."/>
            <person name="Wade K."/>
            <person name="Ball S.L."/>
            <person name="Bradley K.W."/>
            <person name="Asai D.J."/>
            <person name="Bowman C.A."/>
            <person name="Russell D.A."/>
            <person name="Pope W.H."/>
            <person name="Jacobs-Sera D."/>
            <person name="Hendrix R.W."/>
            <person name="Hatfull G.F."/>
        </authorList>
    </citation>
    <scope>NUCLEOTIDE SEQUENCE</scope>
</reference>
<name>A0A1D2A3A9_AUXPR</name>
<proteinExistence type="predicted"/>
<feature type="compositionally biased region" description="Low complexity" evidence="1">
    <location>
        <begin position="23"/>
        <end position="35"/>
    </location>
</feature>
<dbReference type="EMBL" id="GDKF01004932">
    <property type="protein sequence ID" value="JAT73690.1"/>
    <property type="molecule type" value="Transcribed_RNA"/>
</dbReference>
<gene>
    <name evidence="2" type="ORF">g.7098</name>
</gene>
<feature type="region of interest" description="Disordered" evidence="1">
    <location>
        <begin position="15"/>
        <end position="35"/>
    </location>
</feature>
<accession>A0A1D2A3A9</accession>
<protein>
    <submittedName>
        <fullName evidence="2">Uncharacterized protein</fullName>
    </submittedName>
</protein>
<evidence type="ECO:0000256" key="1">
    <source>
        <dbReference type="SAM" id="MobiDB-lite"/>
    </source>
</evidence>
<feature type="compositionally biased region" description="Low complexity" evidence="1">
    <location>
        <begin position="133"/>
        <end position="145"/>
    </location>
</feature>
<sequence>MATLLRRLSVSLDRRTSREADLAGTPAAAGGMASSPSFNDFSLHVGQDMDHPIEHSVERPLHRPAVDARSTFASSAGQNPGGAVTNFPLLLSRASPLRIPRSTAAYGLGKSEAGIPPSPGGASLSTPRESMETSVPGTPSSPRTPGGRRRSPKIDGLDYYEFCELIRSSSM</sequence>
<dbReference type="AlphaFoldDB" id="A0A1D2A3A9"/>
<feature type="region of interest" description="Disordered" evidence="1">
    <location>
        <begin position="108"/>
        <end position="154"/>
    </location>
</feature>